<dbReference type="RefSeq" id="WP_039356629.1">
    <property type="nucleotide sequence ID" value="NZ_JSAN01000028.1"/>
</dbReference>
<dbReference type="AlphaFoldDB" id="A0A0C1K2D8"/>
<dbReference type="GO" id="GO:0005737">
    <property type="term" value="C:cytoplasm"/>
    <property type="evidence" value="ECO:0007669"/>
    <property type="project" value="UniProtKB-SubCell"/>
</dbReference>
<gene>
    <name evidence="6" type="ORF">DB44_BE00110</name>
</gene>
<evidence type="ECO:0000313" key="6">
    <source>
        <dbReference type="EMBL" id="KIC73532.1"/>
    </source>
</evidence>
<proteinExistence type="inferred from homology"/>
<dbReference type="PANTHER" id="PTHR33602">
    <property type="entry name" value="REGULATORY PROTEIN RECX FAMILY PROTEIN"/>
    <property type="match status" value="1"/>
</dbReference>
<evidence type="ECO:0000313" key="7">
    <source>
        <dbReference type="Proteomes" id="UP000031465"/>
    </source>
</evidence>
<evidence type="ECO:0000256" key="4">
    <source>
        <dbReference type="ARBA" id="ARBA00022490"/>
    </source>
</evidence>
<accession>A0A0C1K2D8</accession>
<name>A0A0C1K2D8_9BACT</name>
<keyword evidence="4" id="KW-0963">Cytoplasm</keyword>
<evidence type="ECO:0000256" key="3">
    <source>
        <dbReference type="ARBA" id="ARBA00018111"/>
    </source>
</evidence>
<reference evidence="6 7" key="1">
    <citation type="journal article" date="2014" name="Mol. Biol. Evol.">
        <title>Massive expansion of Ubiquitination-related gene families within the Chlamydiae.</title>
        <authorList>
            <person name="Domman D."/>
            <person name="Collingro A."/>
            <person name="Lagkouvardos I."/>
            <person name="Gehre L."/>
            <person name="Weinmaier T."/>
            <person name="Rattei T."/>
            <person name="Subtil A."/>
            <person name="Horn M."/>
        </authorList>
    </citation>
    <scope>NUCLEOTIDE SEQUENCE [LARGE SCALE GENOMIC DNA]</scope>
    <source>
        <strain evidence="6 7">EI2</strain>
    </source>
</reference>
<dbReference type="PATRIC" id="fig|362787.3.peg.381"/>
<protein>
    <recommendedName>
        <fullName evidence="3">Regulatory protein RecX</fullName>
    </recommendedName>
</protein>
<sequence length="207" mass="25010">MQLPLKIEVKPHEWRKELFTLYINEERERDIHSSIFGKKPTLPTCLQLSDWKGMFDRWEYKRTRNYVIWRLSNQSYHSEQLQKLLKDKLVQPVTIQKVIQECKIAGYLNDEDWISSFMRSHQKKHSLRSILVKLQTKGLTRESLEQIKQEWNQSDQEKNGILTLLRTRYQHQNLRDFVIKQKVVTALMRKGYSFDLIETTIREFIVD</sequence>
<dbReference type="GO" id="GO:0006282">
    <property type="term" value="P:regulation of DNA repair"/>
    <property type="evidence" value="ECO:0007669"/>
    <property type="project" value="InterPro"/>
</dbReference>
<dbReference type="Proteomes" id="UP000031465">
    <property type="component" value="Unassembled WGS sequence"/>
</dbReference>
<evidence type="ECO:0000259" key="5">
    <source>
        <dbReference type="Pfam" id="PF21981"/>
    </source>
</evidence>
<dbReference type="EMBL" id="JSAN01000028">
    <property type="protein sequence ID" value="KIC73532.1"/>
    <property type="molecule type" value="Genomic_DNA"/>
</dbReference>
<dbReference type="Gene3D" id="1.10.10.10">
    <property type="entry name" value="Winged helix-like DNA-binding domain superfamily/Winged helix DNA-binding domain"/>
    <property type="match status" value="1"/>
</dbReference>
<dbReference type="PANTHER" id="PTHR33602:SF1">
    <property type="entry name" value="REGULATORY PROTEIN RECX FAMILY PROTEIN"/>
    <property type="match status" value="1"/>
</dbReference>
<dbReference type="Pfam" id="PF21981">
    <property type="entry name" value="RecX_HTH3"/>
    <property type="match status" value="1"/>
</dbReference>
<comment type="caution">
    <text evidence="6">The sequence shown here is derived from an EMBL/GenBank/DDBJ whole genome shotgun (WGS) entry which is preliminary data.</text>
</comment>
<organism evidence="6 7">
    <name type="scientific">Candidatus Protochlamydia amoebophila</name>
    <dbReference type="NCBI Taxonomy" id="362787"/>
    <lineage>
        <taxon>Bacteria</taxon>
        <taxon>Pseudomonadati</taxon>
        <taxon>Chlamydiota</taxon>
        <taxon>Chlamydiia</taxon>
        <taxon>Parachlamydiales</taxon>
        <taxon>Parachlamydiaceae</taxon>
        <taxon>Candidatus Protochlamydia</taxon>
    </lineage>
</organism>
<dbReference type="InterPro" id="IPR003783">
    <property type="entry name" value="Regulatory_RecX"/>
</dbReference>
<dbReference type="InterPro" id="IPR053925">
    <property type="entry name" value="RecX_HTH_3rd"/>
</dbReference>
<evidence type="ECO:0000256" key="1">
    <source>
        <dbReference type="ARBA" id="ARBA00004496"/>
    </source>
</evidence>
<dbReference type="InterPro" id="IPR036388">
    <property type="entry name" value="WH-like_DNA-bd_sf"/>
</dbReference>
<comment type="similarity">
    <text evidence="2">Belongs to the RecX family.</text>
</comment>
<evidence type="ECO:0000256" key="2">
    <source>
        <dbReference type="ARBA" id="ARBA00009695"/>
    </source>
</evidence>
<comment type="subcellular location">
    <subcellularLocation>
        <location evidence="1">Cytoplasm</location>
    </subcellularLocation>
</comment>
<feature type="domain" description="RecX third three-helical" evidence="5">
    <location>
        <begin position="162"/>
        <end position="198"/>
    </location>
</feature>